<comment type="caution">
    <text evidence="7">The sequence shown here is derived from an EMBL/GenBank/DDBJ whole genome shotgun (WGS) entry which is preliminary data.</text>
</comment>
<evidence type="ECO:0000256" key="1">
    <source>
        <dbReference type="ARBA" id="ARBA00004651"/>
    </source>
</evidence>
<feature type="transmembrane region" description="Helical" evidence="6">
    <location>
        <begin position="272"/>
        <end position="290"/>
    </location>
</feature>
<sequence length="395" mass="45321">MYRKILKLSTSVGLGQVLSLIFAPILARLYSPEEFGSYGLILSLIALLSGVSTLRYEQAILISENNERKDVLDTVVILNLFMSLLFSLIVMILEFLGYITNLNSIWLMVGIFITSNYNVFRIYNLKIDNISKVTVVDLIKSLILNMSQFALSFSIIKKEGLIVGMIFSLLVPLLLYVKFSRWDINKAKFSKKVFFKYNKFAKYSLPEYFINMLSQQLPIYYFYSIYDAYSVGLYVFADKIVRIPVQFLSKSVYQVICKEENLSFCQYFIKPTLMLSVVSLIVFIPIAIFGGDIVRIYLGEKWIDSGILISYLCLWMSFAFIKSPSSAFLTKNMMQKEMFSLEFIGMLIKVSTLVISSKYTDFTITVLCFCVASAITNLMYIVFVYFKGHKNEITA</sequence>
<feature type="transmembrane region" description="Helical" evidence="6">
    <location>
        <begin position="302"/>
        <end position="321"/>
    </location>
</feature>
<evidence type="ECO:0000256" key="3">
    <source>
        <dbReference type="ARBA" id="ARBA00022692"/>
    </source>
</evidence>
<keyword evidence="5 6" id="KW-0472">Membrane</keyword>
<evidence type="ECO:0008006" key="9">
    <source>
        <dbReference type="Google" id="ProtNLM"/>
    </source>
</evidence>
<proteinExistence type="predicted"/>
<dbReference type="Pfam" id="PF13440">
    <property type="entry name" value="Polysacc_synt_3"/>
    <property type="match status" value="1"/>
</dbReference>
<dbReference type="InterPro" id="IPR050833">
    <property type="entry name" value="Poly_Biosynth_Transport"/>
</dbReference>
<reference evidence="7 8" key="1">
    <citation type="submission" date="2016-09" db="EMBL/GenBank/DDBJ databases">
        <title>Genomic Taxonomy of the Vibrionaceae.</title>
        <authorList>
            <person name="Gonzalez-Castillo A."/>
            <person name="Gomez-Gil B."/>
            <person name="Enciso-Ibarra K."/>
        </authorList>
    </citation>
    <scope>NUCLEOTIDE SEQUENCE [LARGE SCALE GENOMIC DNA]</scope>
    <source>
        <strain evidence="7 8">CAIM 1731</strain>
    </source>
</reference>
<feature type="transmembrane region" description="Helical" evidence="6">
    <location>
        <begin position="135"/>
        <end position="155"/>
    </location>
</feature>
<feature type="transmembrane region" description="Helical" evidence="6">
    <location>
        <begin position="105"/>
        <end position="123"/>
    </location>
</feature>
<keyword evidence="3 6" id="KW-0812">Transmembrane</keyword>
<feature type="transmembrane region" description="Helical" evidence="6">
    <location>
        <begin position="364"/>
        <end position="386"/>
    </location>
</feature>
<evidence type="ECO:0000256" key="5">
    <source>
        <dbReference type="ARBA" id="ARBA00023136"/>
    </source>
</evidence>
<evidence type="ECO:0000256" key="6">
    <source>
        <dbReference type="SAM" id="Phobius"/>
    </source>
</evidence>
<feature type="transmembrane region" description="Helical" evidence="6">
    <location>
        <begin position="36"/>
        <end position="54"/>
    </location>
</feature>
<comment type="subcellular location">
    <subcellularLocation>
        <location evidence="1">Cell membrane</location>
        <topology evidence="1">Multi-pass membrane protein</topology>
    </subcellularLocation>
</comment>
<accession>A0ABX3FDD9</accession>
<gene>
    <name evidence="7" type="ORF">BIY21_14215</name>
</gene>
<protein>
    <recommendedName>
        <fullName evidence="9">Lipopolysaccharide biosynthesis protein</fullName>
    </recommendedName>
</protein>
<feature type="transmembrane region" description="Helical" evidence="6">
    <location>
        <begin position="12"/>
        <end position="30"/>
    </location>
</feature>
<evidence type="ECO:0000313" key="7">
    <source>
        <dbReference type="EMBL" id="OLQ89980.1"/>
    </source>
</evidence>
<dbReference type="RefSeq" id="WP_075650065.1">
    <property type="nucleotide sequence ID" value="NZ_AP019657.1"/>
</dbReference>
<feature type="transmembrane region" description="Helical" evidence="6">
    <location>
        <begin position="161"/>
        <end position="179"/>
    </location>
</feature>
<dbReference type="PANTHER" id="PTHR30250">
    <property type="entry name" value="PST FAMILY PREDICTED COLANIC ACID TRANSPORTER"/>
    <property type="match status" value="1"/>
</dbReference>
<dbReference type="PANTHER" id="PTHR30250:SF28">
    <property type="entry name" value="POLYSACCHARIDE BIOSYNTHESIS PROTEIN"/>
    <property type="match status" value="1"/>
</dbReference>
<keyword evidence="4 6" id="KW-1133">Transmembrane helix</keyword>
<evidence type="ECO:0000313" key="8">
    <source>
        <dbReference type="Proteomes" id="UP000186206"/>
    </source>
</evidence>
<dbReference type="Proteomes" id="UP000186206">
    <property type="component" value="Unassembled WGS sequence"/>
</dbReference>
<organism evidence="7 8">
    <name type="scientific">Vibrio ponticus</name>
    <dbReference type="NCBI Taxonomy" id="265668"/>
    <lineage>
        <taxon>Bacteria</taxon>
        <taxon>Pseudomonadati</taxon>
        <taxon>Pseudomonadota</taxon>
        <taxon>Gammaproteobacteria</taxon>
        <taxon>Vibrionales</taxon>
        <taxon>Vibrionaceae</taxon>
        <taxon>Vibrio</taxon>
    </lineage>
</organism>
<keyword evidence="8" id="KW-1185">Reference proteome</keyword>
<feature type="transmembrane region" description="Helical" evidence="6">
    <location>
        <begin position="341"/>
        <end position="358"/>
    </location>
</feature>
<feature type="transmembrane region" description="Helical" evidence="6">
    <location>
        <begin position="75"/>
        <end position="99"/>
    </location>
</feature>
<dbReference type="EMBL" id="MJMI01000100">
    <property type="protein sequence ID" value="OLQ89980.1"/>
    <property type="molecule type" value="Genomic_DNA"/>
</dbReference>
<keyword evidence="2" id="KW-1003">Cell membrane</keyword>
<name>A0ABX3FDD9_9VIBR</name>
<evidence type="ECO:0000256" key="2">
    <source>
        <dbReference type="ARBA" id="ARBA00022475"/>
    </source>
</evidence>
<evidence type="ECO:0000256" key="4">
    <source>
        <dbReference type="ARBA" id="ARBA00022989"/>
    </source>
</evidence>